<dbReference type="RefSeq" id="WP_073588876.1">
    <property type="nucleotide sequence ID" value="NZ_FRFD01000006.1"/>
</dbReference>
<dbReference type="AlphaFoldDB" id="A0A1M7Y985"/>
<protein>
    <submittedName>
        <fullName evidence="1">Uncharacterized protein</fullName>
    </submittedName>
</protein>
<organism evidence="1 2">
    <name type="scientific">Anaerocolumna xylanovorans DSM 12503</name>
    <dbReference type="NCBI Taxonomy" id="1121345"/>
    <lineage>
        <taxon>Bacteria</taxon>
        <taxon>Bacillati</taxon>
        <taxon>Bacillota</taxon>
        <taxon>Clostridia</taxon>
        <taxon>Lachnospirales</taxon>
        <taxon>Lachnospiraceae</taxon>
        <taxon>Anaerocolumna</taxon>
    </lineage>
</organism>
<sequence>MAKKPYCVHQDVIRPDLNYREHMAYATLKEARAACKGIPHVSIYKYTFDQYGNVTSCKSCRVGVH</sequence>
<keyword evidence="2" id="KW-1185">Reference proteome</keyword>
<dbReference type="Proteomes" id="UP000184612">
    <property type="component" value="Unassembled WGS sequence"/>
</dbReference>
<reference evidence="1 2" key="1">
    <citation type="submission" date="2016-12" db="EMBL/GenBank/DDBJ databases">
        <authorList>
            <person name="Song W.-J."/>
            <person name="Kurnit D.M."/>
        </authorList>
    </citation>
    <scope>NUCLEOTIDE SEQUENCE [LARGE SCALE GENOMIC DNA]</scope>
    <source>
        <strain evidence="1 2">DSM 12503</strain>
    </source>
</reference>
<evidence type="ECO:0000313" key="2">
    <source>
        <dbReference type="Proteomes" id="UP000184612"/>
    </source>
</evidence>
<proteinExistence type="predicted"/>
<gene>
    <name evidence="1" type="ORF">SAMN02745217_02173</name>
</gene>
<accession>A0A1M7Y985</accession>
<name>A0A1M7Y985_9FIRM</name>
<dbReference type="EMBL" id="FRFD01000006">
    <property type="protein sequence ID" value="SHO49180.1"/>
    <property type="molecule type" value="Genomic_DNA"/>
</dbReference>
<evidence type="ECO:0000313" key="1">
    <source>
        <dbReference type="EMBL" id="SHO49180.1"/>
    </source>
</evidence>